<feature type="transmembrane region" description="Helical" evidence="5">
    <location>
        <begin position="248"/>
        <end position="270"/>
    </location>
</feature>
<dbReference type="Proteomes" id="UP000692954">
    <property type="component" value="Unassembled WGS sequence"/>
</dbReference>
<keyword evidence="5" id="KW-0472">Membrane</keyword>
<dbReference type="OrthoDB" id="8062037at2759"/>
<gene>
    <name evidence="7" type="ORF">PSON_ATCC_30995.1.T1500176</name>
</gene>
<dbReference type="PROSITE" id="PS50089">
    <property type="entry name" value="ZF_RING_2"/>
    <property type="match status" value="1"/>
</dbReference>
<feature type="transmembrane region" description="Helical" evidence="5">
    <location>
        <begin position="119"/>
        <end position="141"/>
    </location>
</feature>
<accession>A0A8S1RAI8</accession>
<evidence type="ECO:0000256" key="5">
    <source>
        <dbReference type="SAM" id="Phobius"/>
    </source>
</evidence>
<dbReference type="PANTHER" id="PTHR45931">
    <property type="entry name" value="SI:CH211-59O9.10"/>
    <property type="match status" value="1"/>
</dbReference>
<dbReference type="GO" id="GO:0006511">
    <property type="term" value="P:ubiquitin-dependent protein catabolic process"/>
    <property type="evidence" value="ECO:0007669"/>
    <property type="project" value="TreeGrafter"/>
</dbReference>
<organism evidence="7 8">
    <name type="scientific">Paramecium sonneborni</name>
    <dbReference type="NCBI Taxonomy" id="65129"/>
    <lineage>
        <taxon>Eukaryota</taxon>
        <taxon>Sar</taxon>
        <taxon>Alveolata</taxon>
        <taxon>Ciliophora</taxon>
        <taxon>Intramacronucleata</taxon>
        <taxon>Oligohymenophorea</taxon>
        <taxon>Peniculida</taxon>
        <taxon>Parameciidae</taxon>
        <taxon>Paramecium</taxon>
    </lineage>
</organism>
<dbReference type="GO" id="GO:0008270">
    <property type="term" value="F:zinc ion binding"/>
    <property type="evidence" value="ECO:0007669"/>
    <property type="project" value="UniProtKB-KW"/>
</dbReference>
<evidence type="ECO:0000259" key="6">
    <source>
        <dbReference type="PROSITE" id="PS50089"/>
    </source>
</evidence>
<evidence type="ECO:0000256" key="4">
    <source>
        <dbReference type="PROSITE-ProRule" id="PRU00175"/>
    </source>
</evidence>
<feature type="transmembrane region" description="Helical" evidence="5">
    <location>
        <begin position="87"/>
        <end position="107"/>
    </location>
</feature>
<keyword evidence="3" id="KW-0862">Zinc</keyword>
<feature type="transmembrane region" description="Helical" evidence="5">
    <location>
        <begin position="162"/>
        <end position="184"/>
    </location>
</feature>
<dbReference type="CDD" id="cd16454">
    <property type="entry name" value="RING-H2_PA-TM-RING"/>
    <property type="match status" value="1"/>
</dbReference>
<keyword evidence="5" id="KW-1133">Transmembrane helix</keyword>
<evidence type="ECO:0000256" key="3">
    <source>
        <dbReference type="ARBA" id="ARBA00022833"/>
    </source>
</evidence>
<sequence>MTQNQLKMLICVFQVAFISAGLYFYIFWKKIDDKPYFEQLAFVYGLILGFTELLVAIILFILMKTRVQITSLGMISRYIRQNCYKEYYALIIINLAFLITFNIITIVDSESVSFSNVQSLHFIAAYYVQSVLFALFSNDLLKRRALIPNEFMFEREGIFRCAYEVLYYVVCLFIVLSYFLVTHFEKLPEPNQTLCQLIIFTLLYQFYSITKLGILIKIFLIITTSRMLYSAANSIGNLQQDWEKGCQITLVVITIIFLIRMIQQCIIGVVRAREQYLNQNENQTPDILSALNLLPPRDPYIRQSAQIISEEQIEMLPVLKFRMENEFVCSICDMNLQKNEMVMKLNCSHIFHSECLKPWIRIKNSCPNCRQQILTQFIHQNQNQQVIQAPQQQQQQQQQAQNVLIEILPELNIDDRNQQVLQVPQNQLEIQE</sequence>
<dbReference type="SMART" id="SM00184">
    <property type="entry name" value="RING"/>
    <property type="match status" value="1"/>
</dbReference>
<dbReference type="GO" id="GO:0005634">
    <property type="term" value="C:nucleus"/>
    <property type="evidence" value="ECO:0007669"/>
    <property type="project" value="TreeGrafter"/>
</dbReference>
<dbReference type="EMBL" id="CAJJDN010000150">
    <property type="protein sequence ID" value="CAD8124393.1"/>
    <property type="molecule type" value="Genomic_DNA"/>
</dbReference>
<keyword evidence="5" id="KW-0812">Transmembrane</keyword>
<proteinExistence type="predicted"/>
<evidence type="ECO:0000313" key="7">
    <source>
        <dbReference type="EMBL" id="CAD8124393.1"/>
    </source>
</evidence>
<keyword evidence="8" id="KW-1185">Reference proteome</keyword>
<dbReference type="AlphaFoldDB" id="A0A8S1RAI8"/>
<feature type="domain" description="RING-type" evidence="6">
    <location>
        <begin position="329"/>
        <end position="370"/>
    </location>
</feature>
<dbReference type="Pfam" id="PF13639">
    <property type="entry name" value="zf-RING_2"/>
    <property type="match status" value="1"/>
</dbReference>
<keyword evidence="2 4" id="KW-0863">Zinc-finger</keyword>
<dbReference type="InterPro" id="IPR001841">
    <property type="entry name" value="Znf_RING"/>
</dbReference>
<evidence type="ECO:0000256" key="2">
    <source>
        <dbReference type="ARBA" id="ARBA00022771"/>
    </source>
</evidence>
<reference evidence="7" key="1">
    <citation type="submission" date="2021-01" db="EMBL/GenBank/DDBJ databases">
        <authorList>
            <consortium name="Genoscope - CEA"/>
            <person name="William W."/>
        </authorList>
    </citation>
    <scope>NUCLEOTIDE SEQUENCE</scope>
</reference>
<keyword evidence="1" id="KW-0479">Metal-binding</keyword>
<dbReference type="GO" id="GO:0061630">
    <property type="term" value="F:ubiquitin protein ligase activity"/>
    <property type="evidence" value="ECO:0007669"/>
    <property type="project" value="TreeGrafter"/>
</dbReference>
<dbReference type="InterPro" id="IPR051834">
    <property type="entry name" value="RING_finger_E3_ligase"/>
</dbReference>
<protein>
    <recommendedName>
        <fullName evidence="6">RING-type domain-containing protein</fullName>
    </recommendedName>
</protein>
<comment type="caution">
    <text evidence="7">The sequence shown here is derived from an EMBL/GenBank/DDBJ whole genome shotgun (WGS) entry which is preliminary data.</text>
</comment>
<dbReference type="PANTHER" id="PTHR45931:SF3">
    <property type="entry name" value="RING ZINC FINGER-CONTAINING PROTEIN"/>
    <property type="match status" value="1"/>
</dbReference>
<feature type="transmembrane region" description="Helical" evidence="5">
    <location>
        <begin position="40"/>
        <end position="62"/>
    </location>
</feature>
<name>A0A8S1RAI8_9CILI</name>
<feature type="transmembrane region" description="Helical" evidence="5">
    <location>
        <begin position="9"/>
        <end position="28"/>
    </location>
</feature>
<evidence type="ECO:0000256" key="1">
    <source>
        <dbReference type="ARBA" id="ARBA00022723"/>
    </source>
</evidence>
<evidence type="ECO:0000313" key="8">
    <source>
        <dbReference type="Proteomes" id="UP000692954"/>
    </source>
</evidence>